<dbReference type="Gene3D" id="3.30.750.24">
    <property type="entry name" value="STAS domain"/>
    <property type="match status" value="1"/>
</dbReference>
<name>A0A1J5RBB2_9ZZZZ</name>
<proteinExistence type="predicted"/>
<evidence type="ECO:0000259" key="1">
    <source>
        <dbReference type="Pfam" id="PF13466"/>
    </source>
</evidence>
<dbReference type="AlphaFoldDB" id="A0A1J5RBB2"/>
<dbReference type="InterPro" id="IPR036513">
    <property type="entry name" value="STAS_dom_sf"/>
</dbReference>
<dbReference type="EMBL" id="MLJW01000332">
    <property type="protein sequence ID" value="OIQ89404.1"/>
    <property type="molecule type" value="Genomic_DNA"/>
</dbReference>
<protein>
    <recommendedName>
        <fullName evidence="1">MlaB-like STAS domain-containing protein</fullName>
    </recommendedName>
</protein>
<evidence type="ECO:0000313" key="2">
    <source>
        <dbReference type="EMBL" id="OIQ89404.1"/>
    </source>
</evidence>
<feature type="domain" description="MlaB-like STAS" evidence="1">
    <location>
        <begin position="8"/>
        <end position="84"/>
    </location>
</feature>
<reference evidence="2" key="1">
    <citation type="submission" date="2016-10" db="EMBL/GenBank/DDBJ databases">
        <title>Sequence of Gallionella enrichment culture.</title>
        <authorList>
            <person name="Poehlein A."/>
            <person name="Muehling M."/>
            <person name="Daniel R."/>
        </authorList>
    </citation>
    <scope>NUCLEOTIDE SEQUENCE</scope>
</reference>
<comment type="caution">
    <text evidence="2">The sequence shown here is derived from an EMBL/GenBank/DDBJ whole genome shotgun (WGS) entry which is preliminary data.</text>
</comment>
<organism evidence="2">
    <name type="scientific">mine drainage metagenome</name>
    <dbReference type="NCBI Taxonomy" id="410659"/>
    <lineage>
        <taxon>unclassified sequences</taxon>
        <taxon>metagenomes</taxon>
        <taxon>ecological metagenomes</taxon>
    </lineage>
</organism>
<dbReference type="SUPFAM" id="SSF52091">
    <property type="entry name" value="SpoIIaa-like"/>
    <property type="match status" value="1"/>
</dbReference>
<dbReference type="InterPro" id="IPR058548">
    <property type="entry name" value="MlaB-like_STAS"/>
</dbReference>
<sequence>MAGARYVLPDRVTLDEAAAVRAQALAALRAAAPQGPWEIDAGALASFDSSCLALLLELRRAAAVVRLHAAPPRLAQLARAYGVEFVIDG</sequence>
<gene>
    <name evidence="2" type="ORF">GALL_287260</name>
</gene>
<accession>A0A1J5RBB2</accession>
<dbReference type="Pfam" id="PF13466">
    <property type="entry name" value="STAS_2"/>
    <property type="match status" value="1"/>
</dbReference>